<proteinExistence type="predicted"/>
<accession>A0A2T4UP31</accession>
<evidence type="ECO:0000313" key="1">
    <source>
        <dbReference type="EMBL" id="PTL71283.1"/>
    </source>
</evidence>
<dbReference type="EMBL" id="PZPL01000002">
    <property type="protein sequence ID" value="PTL71283.1"/>
    <property type="molecule type" value="Genomic_DNA"/>
</dbReference>
<comment type="caution">
    <text evidence="1">The sequence shown here is derived from an EMBL/GenBank/DDBJ whole genome shotgun (WGS) entry which is preliminary data.</text>
</comment>
<name>A0A2T4UP31_9MICO</name>
<dbReference type="GeneID" id="55634255"/>
<protein>
    <submittedName>
        <fullName evidence="1">Uncharacterized protein</fullName>
    </submittedName>
</protein>
<gene>
    <name evidence="1" type="ORF">C1I63_18820</name>
</gene>
<dbReference type="Proteomes" id="UP000241085">
    <property type="component" value="Unassembled WGS sequence"/>
</dbReference>
<keyword evidence="2" id="KW-1185">Reference proteome</keyword>
<evidence type="ECO:0000313" key="2">
    <source>
        <dbReference type="Proteomes" id="UP000241085"/>
    </source>
</evidence>
<dbReference type="AlphaFoldDB" id="A0A2T4UP31"/>
<reference evidence="1 2" key="1">
    <citation type="submission" date="2018-03" db="EMBL/GenBank/DDBJ databases">
        <title>Bacteriophage NCPPB3778 and a type I-E CRISPR drive the evolution of the US Biological Select Agent, Rathayibacter toxicus.</title>
        <authorList>
            <person name="Davis E.W.II."/>
            <person name="Tabima J.F."/>
            <person name="Weisberg A.J."/>
            <person name="Dantas Lopes L."/>
            <person name="Wiseman M.S."/>
            <person name="Wiseman M.S."/>
            <person name="Pupko T."/>
            <person name="Belcher M.S."/>
            <person name="Sechler A.J."/>
            <person name="Tancos M.A."/>
            <person name="Schroeder B.K."/>
            <person name="Murray T.D."/>
            <person name="Luster D.G."/>
            <person name="Schneider W.L."/>
            <person name="Rogers E."/>
            <person name="Andreote F.D."/>
            <person name="Grunwald N.J."/>
            <person name="Putnam M.L."/>
            <person name="Chang J.H."/>
        </authorList>
    </citation>
    <scope>NUCLEOTIDE SEQUENCE [LARGE SCALE GENOMIC DNA]</scope>
    <source>
        <strain evidence="1 2">DSM 15933</strain>
    </source>
</reference>
<dbReference type="RefSeq" id="WP_107576093.1">
    <property type="nucleotide sequence ID" value="NZ_PZPL01000002.1"/>
</dbReference>
<sequence length="102" mass="11105">MTKPENTEAVTTYLAADADYSEAVATFLAAADAYAAALASVDVARAIAPTLSCAKVTVIAQMLEKAGHHEAADWWLFMHSTQGNIDEFDDHADYWKEADPWL</sequence>
<organism evidence="1 2">
    <name type="scientific">Rathayibacter caricis DSM 15933</name>
    <dbReference type="NCBI Taxonomy" id="1328867"/>
    <lineage>
        <taxon>Bacteria</taxon>
        <taxon>Bacillati</taxon>
        <taxon>Actinomycetota</taxon>
        <taxon>Actinomycetes</taxon>
        <taxon>Micrococcales</taxon>
        <taxon>Microbacteriaceae</taxon>
        <taxon>Rathayibacter</taxon>
    </lineage>
</organism>